<evidence type="ECO:0000256" key="3">
    <source>
        <dbReference type="ARBA" id="ARBA00023002"/>
    </source>
</evidence>
<name>A0A1G4G4A4_9BACT</name>
<comment type="similarity">
    <text evidence="1">Belongs to the aldo/keto reductase family.</text>
</comment>
<evidence type="ECO:0000256" key="6">
    <source>
        <dbReference type="PIRSR" id="PIRSR000097-3"/>
    </source>
</evidence>
<dbReference type="InterPro" id="IPR020471">
    <property type="entry name" value="AKR"/>
</dbReference>
<keyword evidence="9" id="KW-1185">Reference proteome</keyword>
<dbReference type="EC" id="1.1.1.-" evidence="8"/>
<organism evidence="8 9">
    <name type="scientific">Petrimonas mucosa</name>
    <dbReference type="NCBI Taxonomy" id="1642646"/>
    <lineage>
        <taxon>Bacteria</taxon>
        <taxon>Pseudomonadati</taxon>
        <taxon>Bacteroidota</taxon>
        <taxon>Bacteroidia</taxon>
        <taxon>Bacteroidales</taxon>
        <taxon>Dysgonomonadaceae</taxon>
        <taxon>Petrimonas</taxon>
    </lineage>
</organism>
<evidence type="ECO:0000256" key="1">
    <source>
        <dbReference type="ARBA" id="ARBA00007905"/>
    </source>
</evidence>
<dbReference type="SUPFAM" id="SSF51430">
    <property type="entry name" value="NAD(P)-linked oxidoreductase"/>
    <property type="match status" value="1"/>
</dbReference>
<dbReference type="EMBL" id="LT608328">
    <property type="protein sequence ID" value="SCM55689.1"/>
    <property type="molecule type" value="Genomic_DNA"/>
</dbReference>
<dbReference type="InterPro" id="IPR023210">
    <property type="entry name" value="NADP_OxRdtase_dom"/>
</dbReference>
<dbReference type="InterPro" id="IPR036812">
    <property type="entry name" value="NAD(P)_OxRdtase_dom_sf"/>
</dbReference>
<feature type="site" description="Lowers pKa of active site Tyr" evidence="6">
    <location>
        <position position="75"/>
    </location>
</feature>
<feature type="active site" description="Proton donor" evidence="4">
    <location>
        <position position="50"/>
    </location>
</feature>
<proteinExistence type="inferred from homology"/>
<evidence type="ECO:0000313" key="9">
    <source>
        <dbReference type="Proteomes" id="UP000178485"/>
    </source>
</evidence>
<feature type="binding site" evidence="5">
    <location>
        <position position="108"/>
    </location>
    <ligand>
        <name>substrate</name>
    </ligand>
</feature>
<dbReference type="AlphaFoldDB" id="A0A1G4G4A4"/>
<dbReference type="KEGG" id="pmuc:ING2E5A_0516"/>
<dbReference type="RefSeq" id="WP_071136051.1">
    <property type="nucleotide sequence ID" value="NZ_DUQN01000095.1"/>
</dbReference>
<dbReference type="PRINTS" id="PR00069">
    <property type="entry name" value="ALDKETRDTASE"/>
</dbReference>
<feature type="domain" description="NADP-dependent oxidoreductase" evidence="7">
    <location>
        <begin position="15"/>
        <end position="260"/>
    </location>
</feature>
<sequence length="274" mass="31051">MEHTLLNNGIKIPMLGLGTYRLGKTDEEVYRAMRTALDAGYRHIDTAAMYRNEAPIGKAIRESGIPREEIFVTTKLWGDDVVKRAIPQAFSKSMQLLDIGYIDLYLVHWPVKGHLLSTWREMEKIYASGEAKAIGVSNHLQHHLEEILNEAAVPPAVDQVEMHPYVVLDDLVGFCAENGIICEAWSPLGSNKVPLLREQVLLEIGERHGKSPAQVVLRWNLQRGVIAIPKSSSKERQQANLDIFDFELSPEEMQLIRSLDRNYRTGIHPDEMTF</sequence>
<dbReference type="STRING" id="1642646.ING2E5A_0516"/>
<evidence type="ECO:0000256" key="5">
    <source>
        <dbReference type="PIRSR" id="PIRSR000097-2"/>
    </source>
</evidence>
<dbReference type="GO" id="GO:0016616">
    <property type="term" value="F:oxidoreductase activity, acting on the CH-OH group of donors, NAD or NADP as acceptor"/>
    <property type="evidence" value="ECO:0007669"/>
    <property type="project" value="UniProtKB-ARBA"/>
</dbReference>
<gene>
    <name evidence="8" type="primary">yvgN</name>
    <name evidence="8" type="ORF">ING2E5A_0516</name>
</gene>
<dbReference type="Proteomes" id="UP000178485">
    <property type="component" value="Chromosome i"/>
</dbReference>
<evidence type="ECO:0000256" key="2">
    <source>
        <dbReference type="ARBA" id="ARBA00022857"/>
    </source>
</evidence>
<reference evidence="8 9" key="1">
    <citation type="submission" date="2016-08" db="EMBL/GenBank/DDBJ databases">
        <authorList>
            <person name="Seilhamer J.J."/>
        </authorList>
    </citation>
    <scope>NUCLEOTIDE SEQUENCE [LARGE SCALE GENOMIC DNA]</scope>
    <source>
        <strain evidence="8">ING2-E5A</strain>
    </source>
</reference>
<dbReference type="PIRSF" id="PIRSF000097">
    <property type="entry name" value="AKR"/>
    <property type="match status" value="1"/>
</dbReference>
<dbReference type="PANTHER" id="PTHR43827">
    <property type="entry name" value="2,5-DIKETO-D-GLUCONIC ACID REDUCTASE"/>
    <property type="match status" value="1"/>
</dbReference>
<keyword evidence="3 8" id="KW-0560">Oxidoreductase</keyword>
<dbReference type="FunFam" id="3.20.20.100:FF:000015">
    <property type="entry name" value="Oxidoreductase, aldo/keto reductase family"/>
    <property type="match status" value="1"/>
</dbReference>
<evidence type="ECO:0000256" key="4">
    <source>
        <dbReference type="PIRSR" id="PIRSR000097-1"/>
    </source>
</evidence>
<dbReference type="PROSITE" id="PS00063">
    <property type="entry name" value="ALDOKETO_REDUCTASE_3"/>
    <property type="match status" value="1"/>
</dbReference>
<evidence type="ECO:0000259" key="7">
    <source>
        <dbReference type="Pfam" id="PF00248"/>
    </source>
</evidence>
<dbReference type="Gene3D" id="3.20.20.100">
    <property type="entry name" value="NADP-dependent oxidoreductase domain"/>
    <property type="match status" value="1"/>
</dbReference>
<keyword evidence="2" id="KW-0521">NADP</keyword>
<evidence type="ECO:0000313" key="8">
    <source>
        <dbReference type="EMBL" id="SCM55689.1"/>
    </source>
</evidence>
<accession>A0A1G4G4A4</accession>
<dbReference type="Pfam" id="PF00248">
    <property type="entry name" value="Aldo_ket_red"/>
    <property type="match status" value="1"/>
</dbReference>
<dbReference type="PANTHER" id="PTHR43827:SF3">
    <property type="entry name" value="NADP-DEPENDENT OXIDOREDUCTASE DOMAIN-CONTAINING PROTEIN"/>
    <property type="match status" value="1"/>
</dbReference>
<dbReference type="CDD" id="cd19071">
    <property type="entry name" value="AKR_AKR1-5-like"/>
    <property type="match status" value="1"/>
</dbReference>
<dbReference type="InterPro" id="IPR018170">
    <property type="entry name" value="Aldo/ket_reductase_CS"/>
</dbReference>
<protein>
    <submittedName>
        <fullName evidence="8">Glyoxal reductase</fullName>
        <ecNumber evidence="8">1.1.1.-</ecNumber>
    </submittedName>
</protein>
<dbReference type="PROSITE" id="PS00798">
    <property type="entry name" value="ALDOKETO_REDUCTASE_1"/>
    <property type="match status" value="1"/>
</dbReference>